<feature type="compositionally biased region" description="Low complexity" evidence="4">
    <location>
        <begin position="160"/>
        <end position="179"/>
    </location>
</feature>
<dbReference type="GO" id="GO:0006887">
    <property type="term" value="P:exocytosis"/>
    <property type="evidence" value="ECO:0007669"/>
    <property type="project" value="UniProtKB-KW"/>
</dbReference>
<proteinExistence type="inferred from homology"/>
<name>A0AB40BC18_DIOCR</name>
<dbReference type="RefSeq" id="XP_039124853.1">
    <property type="nucleotide sequence ID" value="XM_039268919.1"/>
</dbReference>
<gene>
    <name evidence="7 8" type="primary">LOC120261164</name>
</gene>
<dbReference type="InterPro" id="IPR016159">
    <property type="entry name" value="Cullin_repeat-like_dom_sf"/>
</dbReference>
<feature type="region of interest" description="Disordered" evidence="4">
    <location>
        <begin position="147"/>
        <end position="229"/>
    </location>
</feature>
<protein>
    <recommendedName>
        <fullName evidence="3">Exocyst subunit Exo70 family protein</fullName>
    </recommendedName>
</protein>
<dbReference type="PANTHER" id="PTHR12542:SF142">
    <property type="entry name" value="EXOCYST SUBUNIT EXO70 FAMILY PROTEIN"/>
    <property type="match status" value="1"/>
</dbReference>
<feature type="compositionally biased region" description="Basic and acidic residues" evidence="4">
    <location>
        <begin position="195"/>
        <end position="206"/>
    </location>
</feature>
<organism evidence="6 7">
    <name type="scientific">Dioscorea cayennensis subsp. rotundata</name>
    <name type="common">White Guinea yam</name>
    <name type="synonym">Dioscorea rotundata</name>
    <dbReference type="NCBI Taxonomy" id="55577"/>
    <lineage>
        <taxon>Eukaryota</taxon>
        <taxon>Viridiplantae</taxon>
        <taxon>Streptophyta</taxon>
        <taxon>Embryophyta</taxon>
        <taxon>Tracheophyta</taxon>
        <taxon>Spermatophyta</taxon>
        <taxon>Magnoliopsida</taxon>
        <taxon>Liliopsida</taxon>
        <taxon>Dioscoreales</taxon>
        <taxon>Dioscoreaceae</taxon>
        <taxon>Dioscorea</taxon>
    </lineage>
</organism>
<feature type="compositionally biased region" description="Basic and acidic residues" evidence="4">
    <location>
        <begin position="458"/>
        <end position="471"/>
    </location>
</feature>
<reference evidence="7 8" key="1">
    <citation type="submission" date="2025-04" db="UniProtKB">
        <authorList>
            <consortium name="RefSeq"/>
        </authorList>
    </citation>
    <scope>IDENTIFICATION</scope>
</reference>
<feature type="domain" description="Exocyst complex subunit Exo70 C-terminal" evidence="5">
    <location>
        <begin position="294"/>
        <end position="659"/>
    </location>
</feature>
<evidence type="ECO:0000256" key="2">
    <source>
        <dbReference type="ARBA" id="ARBA00022448"/>
    </source>
</evidence>
<evidence type="ECO:0000313" key="7">
    <source>
        <dbReference type="RefSeq" id="XP_039124853.1"/>
    </source>
</evidence>
<keyword evidence="3" id="KW-0268">Exocytosis</keyword>
<evidence type="ECO:0000313" key="6">
    <source>
        <dbReference type="Proteomes" id="UP001515500"/>
    </source>
</evidence>
<evidence type="ECO:0000256" key="3">
    <source>
        <dbReference type="RuleBase" id="RU365026"/>
    </source>
</evidence>
<dbReference type="SUPFAM" id="SSF74788">
    <property type="entry name" value="Cullin repeat-like"/>
    <property type="match status" value="1"/>
</dbReference>
<dbReference type="Gene3D" id="1.20.1280.170">
    <property type="entry name" value="Exocyst complex component Exo70"/>
    <property type="match status" value="1"/>
</dbReference>
<keyword evidence="6" id="KW-1185">Reference proteome</keyword>
<sequence length="678" mass="76157">MAKVDGQEKVIATAQHIVKSLATSTNAAEDMIRILSGFDNRLSDLFPSPAAPDGDGPQEEASEAELLLDAADQVVLRWDNSDSLLFDVGASLDDASEYLTAVDDLISLVYDEDCSDDLRSRAETTLQISMTRLEDEFRHLMIRHTVPLDPQNLSDPGPRRPSLSFSSFSAARPSPSFSSDHGEPSPIDDSESSAEDDHQIPHHNSADPEGEEEEQRQQQQQSSSELIHPEVVADLKSIADRMILSGYGKELCQVYSSVRREVLDECLSILGVDRMSIDEVQRIEWQTLDDRMRKWVQAVRVGIGLLLPGERRICDQIFAESSTLRDECFAEAAKGCVMQLLNFGDAIAVCRRSSEKLFRILGMYEALSGVMLELRSMFPGEHGELLITEAEEILTRLGDAAKGTFNEFGNDVQNENSKKTMPNGDIHPITRYVMNYLVLLVSYKDSLDFLLDESSPDDGNHPESIEQRDGSGDFGLMSPTARRLLACISYLEANLEEKSKLYDDGGMQYVFLMNNMLYIVQKVKDSELRALLGDHWVRRRRGQVRQYATSYLRASWTKVLSYLKDDGLGGSGSSNSASRMAIKDRFKNFNMAFEEIYRTQIVWRVADNQLREELRISISEKVIPAYRAFMGRFGGHLEGRHAAKYIKYTPEDLENHLLDLFEGSPGGPQNHPRRKLGS</sequence>
<dbReference type="GO" id="GO:0015031">
    <property type="term" value="P:protein transport"/>
    <property type="evidence" value="ECO:0007669"/>
    <property type="project" value="UniProtKB-KW"/>
</dbReference>
<accession>A0AB40BC18</accession>
<comment type="similarity">
    <text evidence="1 3">Belongs to the EXO70 family.</text>
</comment>
<evidence type="ECO:0000256" key="1">
    <source>
        <dbReference type="ARBA" id="ARBA00006756"/>
    </source>
</evidence>
<dbReference type="GeneID" id="120261164"/>
<dbReference type="RefSeq" id="XP_039124854.1">
    <property type="nucleotide sequence ID" value="XM_039268920.1"/>
</dbReference>
<dbReference type="Pfam" id="PF03081">
    <property type="entry name" value="Exo70_C"/>
    <property type="match status" value="1"/>
</dbReference>
<dbReference type="AlphaFoldDB" id="A0AB40BC18"/>
<dbReference type="PANTHER" id="PTHR12542">
    <property type="entry name" value="EXOCYST COMPLEX PROTEIN EXO70"/>
    <property type="match status" value="1"/>
</dbReference>
<dbReference type="GO" id="GO:0000145">
    <property type="term" value="C:exocyst"/>
    <property type="evidence" value="ECO:0007669"/>
    <property type="project" value="InterPro"/>
</dbReference>
<feature type="region of interest" description="Disordered" evidence="4">
    <location>
        <begin position="454"/>
        <end position="474"/>
    </location>
</feature>
<evidence type="ECO:0000259" key="5">
    <source>
        <dbReference type="Pfam" id="PF03081"/>
    </source>
</evidence>
<dbReference type="InterPro" id="IPR046364">
    <property type="entry name" value="Exo70_C"/>
</dbReference>
<dbReference type="Pfam" id="PF20669">
    <property type="entry name" value="Exo70_N"/>
    <property type="match status" value="1"/>
</dbReference>
<dbReference type="Proteomes" id="UP001515500">
    <property type="component" value="Chromosome 5"/>
</dbReference>
<keyword evidence="3" id="KW-0653">Protein transport</keyword>
<dbReference type="GO" id="GO:0005546">
    <property type="term" value="F:phosphatidylinositol-4,5-bisphosphate binding"/>
    <property type="evidence" value="ECO:0007669"/>
    <property type="project" value="InterPro"/>
</dbReference>
<dbReference type="InterPro" id="IPR004140">
    <property type="entry name" value="Exo70"/>
</dbReference>
<comment type="function">
    <text evidence="3">Component of the exocyst complex.</text>
</comment>
<evidence type="ECO:0000256" key="4">
    <source>
        <dbReference type="SAM" id="MobiDB-lite"/>
    </source>
</evidence>
<keyword evidence="2 3" id="KW-0813">Transport</keyword>
<evidence type="ECO:0000313" key="8">
    <source>
        <dbReference type="RefSeq" id="XP_039124854.1"/>
    </source>
</evidence>